<keyword evidence="1" id="KW-1185">Reference proteome</keyword>
<dbReference type="Proteomes" id="UP000095283">
    <property type="component" value="Unplaced"/>
</dbReference>
<name>A0A1I7XSW4_HETBA</name>
<evidence type="ECO:0000313" key="1">
    <source>
        <dbReference type="Proteomes" id="UP000095283"/>
    </source>
</evidence>
<sequence length="103" mass="11631">MNGQRRRSEYTMDLVLGRTFLERIVCLHVEISAQSLVIACSARKLKRSGAGEHAALFVKRGFETTILCARAFRKSLASRQNEHSKYVPNSMFAGHQDFEGNKT</sequence>
<accession>A0A1I7XSW4</accession>
<organism evidence="1 2">
    <name type="scientific">Heterorhabditis bacteriophora</name>
    <name type="common">Entomopathogenic nematode worm</name>
    <dbReference type="NCBI Taxonomy" id="37862"/>
    <lineage>
        <taxon>Eukaryota</taxon>
        <taxon>Metazoa</taxon>
        <taxon>Ecdysozoa</taxon>
        <taxon>Nematoda</taxon>
        <taxon>Chromadorea</taxon>
        <taxon>Rhabditida</taxon>
        <taxon>Rhabditina</taxon>
        <taxon>Rhabditomorpha</taxon>
        <taxon>Strongyloidea</taxon>
        <taxon>Heterorhabditidae</taxon>
        <taxon>Heterorhabditis</taxon>
    </lineage>
</organism>
<dbReference type="WBParaSite" id="Hba_20915">
    <property type="protein sequence ID" value="Hba_20915"/>
    <property type="gene ID" value="Hba_20915"/>
</dbReference>
<reference evidence="2" key="1">
    <citation type="submission" date="2016-11" db="UniProtKB">
        <authorList>
            <consortium name="WormBaseParasite"/>
        </authorList>
    </citation>
    <scope>IDENTIFICATION</scope>
</reference>
<evidence type="ECO:0000313" key="2">
    <source>
        <dbReference type="WBParaSite" id="Hba_20915"/>
    </source>
</evidence>
<dbReference type="AlphaFoldDB" id="A0A1I7XSW4"/>
<protein>
    <submittedName>
        <fullName evidence="2">Uncharacterized protein</fullName>
    </submittedName>
</protein>
<proteinExistence type="predicted"/>